<evidence type="ECO:0000313" key="1">
    <source>
        <dbReference type="EMBL" id="KAI0035967.1"/>
    </source>
</evidence>
<protein>
    <submittedName>
        <fullName evidence="1">Ubiquitin-conjugating enzyme/RWD-like protein</fullName>
    </submittedName>
</protein>
<gene>
    <name evidence="1" type="ORF">K488DRAFT_42245</name>
</gene>
<reference evidence="1" key="2">
    <citation type="journal article" date="2022" name="New Phytol.">
        <title>Evolutionary transition to the ectomycorrhizal habit in the genomes of a hyperdiverse lineage of mushroom-forming fungi.</title>
        <authorList>
            <person name="Looney B."/>
            <person name="Miyauchi S."/>
            <person name="Morin E."/>
            <person name="Drula E."/>
            <person name="Courty P.E."/>
            <person name="Kohler A."/>
            <person name="Kuo A."/>
            <person name="LaButti K."/>
            <person name="Pangilinan J."/>
            <person name="Lipzen A."/>
            <person name="Riley R."/>
            <person name="Andreopoulos W."/>
            <person name="He G."/>
            <person name="Johnson J."/>
            <person name="Nolan M."/>
            <person name="Tritt A."/>
            <person name="Barry K.W."/>
            <person name="Grigoriev I.V."/>
            <person name="Nagy L.G."/>
            <person name="Hibbett D."/>
            <person name="Henrissat B."/>
            <person name="Matheny P.B."/>
            <person name="Labbe J."/>
            <person name="Martin F.M."/>
        </authorList>
    </citation>
    <scope>NUCLEOTIDE SEQUENCE</scope>
    <source>
        <strain evidence="1">EC-137</strain>
    </source>
</reference>
<proteinExistence type="predicted"/>
<dbReference type="EMBL" id="MU273477">
    <property type="protein sequence ID" value="KAI0035967.1"/>
    <property type="molecule type" value="Genomic_DNA"/>
</dbReference>
<evidence type="ECO:0000313" key="2">
    <source>
        <dbReference type="Proteomes" id="UP000814128"/>
    </source>
</evidence>
<comment type="caution">
    <text evidence="1">The sequence shown here is derived from an EMBL/GenBank/DDBJ whole genome shotgun (WGS) entry which is preliminary data.</text>
</comment>
<sequence>VSQELRDINSKPIDGVNVVTMEDNLFLWKCSSDSPYKGGTFHFRLEVPDSYPFKAPAVTFTTKIYHPGINEEGAICVPILRDQARLIQISLLLCSLRSQQWKPAISLSTVLTVIQEKINNPSPEDPFMPEIAAQLKDDKAAFLSNARDWTKKYVTGPFSRDFLTFRFAGTPPDWIQANWASSED</sequence>
<organism evidence="1 2">
    <name type="scientific">Vararia minispora EC-137</name>
    <dbReference type="NCBI Taxonomy" id="1314806"/>
    <lineage>
        <taxon>Eukaryota</taxon>
        <taxon>Fungi</taxon>
        <taxon>Dikarya</taxon>
        <taxon>Basidiomycota</taxon>
        <taxon>Agaricomycotina</taxon>
        <taxon>Agaricomycetes</taxon>
        <taxon>Russulales</taxon>
        <taxon>Lachnocladiaceae</taxon>
        <taxon>Vararia</taxon>
    </lineage>
</organism>
<name>A0ACB8QWC8_9AGAM</name>
<reference evidence="1" key="1">
    <citation type="submission" date="2021-02" db="EMBL/GenBank/DDBJ databases">
        <authorList>
            <consortium name="DOE Joint Genome Institute"/>
            <person name="Ahrendt S."/>
            <person name="Looney B.P."/>
            <person name="Miyauchi S."/>
            <person name="Morin E."/>
            <person name="Drula E."/>
            <person name="Courty P.E."/>
            <person name="Chicoki N."/>
            <person name="Fauchery L."/>
            <person name="Kohler A."/>
            <person name="Kuo A."/>
            <person name="Labutti K."/>
            <person name="Pangilinan J."/>
            <person name="Lipzen A."/>
            <person name="Riley R."/>
            <person name="Andreopoulos W."/>
            <person name="He G."/>
            <person name="Johnson J."/>
            <person name="Barry K.W."/>
            <person name="Grigoriev I.V."/>
            <person name="Nagy L."/>
            <person name="Hibbett D."/>
            <person name="Henrissat B."/>
            <person name="Matheny P.B."/>
            <person name="Labbe J."/>
            <person name="Martin F."/>
        </authorList>
    </citation>
    <scope>NUCLEOTIDE SEQUENCE</scope>
    <source>
        <strain evidence="1">EC-137</strain>
    </source>
</reference>
<accession>A0ACB8QWC8</accession>
<dbReference type="Proteomes" id="UP000814128">
    <property type="component" value="Unassembled WGS sequence"/>
</dbReference>
<feature type="non-terminal residue" evidence="1">
    <location>
        <position position="1"/>
    </location>
</feature>
<keyword evidence="2" id="KW-1185">Reference proteome</keyword>